<proteinExistence type="predicted"/>
<name>A0AAD4I0K7_9PEZI</name>
<accession>A0AAD4I0K7</accession>
<evidence type="ECO:0000313" key="1">
    <source>
        <dbReference type="EMBL" id="KAG7291167.1"/>
    </source>
</evidence>
<gene>
    <name evidence="1" type="ORF">NEMBOFW57_001179</name>
</gene>
<sequence>MSAQLNFDTTTRATITVPVSLLPHFGPVDIDAVRESWSTTEMLSHAGDAFDKISSLVADAIQDESQDEWTVGGYKVWFRNVETDAESKSDSDAAGLMESSEVVGLEGYVDEGGWTVVGKDKEMGAPFGDLEVDAVTFEMTRGDGAESEGCLAVDCVEVVGGADGEVVLRCKARCEGVERIVEK</sequence>
<dbReference type="AlphaFoldDB" id="A0AAD4I0K7"/>
<dbReference type="EMBL" id="JAHCVI010000001">
    <property type="protein sequence ID" value="KAG7291167.1"/>
    <property type="molecule type" value="Genomic_DNA"/>
</dbReference>
<reference evidence="1" key="1">
    <citation type="submission" date="2023-02" db="EMBL/GenBank/DDBJ databases">
        <authorList>
            <person name="Palmer J.M."/>
        </authorList>
    </citation>
    <scope>NUCLEOTIDE SEQUENCE</scope>
    <source>
        <strain evidence="1">FW57</strain>
    </source>
</reference>
<dbReference type="Proteomes" id="UP001197093">
    <property type="component" value="Unassembled WGS sequence"/>
</dbReference>
<protein>
    <submittedName>
        <fullName evidence="1">Uncharacterized protein</fullName>
    </submittedName>
</protein>
<keyword evidence="2" id="KW-1185">Reference proteome</keyword>
<evidence type="ECO:0000313" key="2">
    <source>
        <dbReference type="Proteomes" id="UP001197093"/>
    </source>
</evidence>
<organism evidence="1 2">
    <name type="scientific">Staphylotrichum longicolle</name>
    <dbReference type="NCBI Taxonomy" id="669026"/>
    <lineage>
        <taxon>Eukaryota</taxon>
        <taxon>Fungi</taxon>
        <taxon>Dikarya</taxon>
        <taxon>Ascomycota</taxon>
        <taxon>Pezizomycotina</taxon>
        <taxon>Sordariomycetes</taxon>
        <taxon>Sordariomycetidae</taxon>
        <taxon>Sordariales</taxon>
        <taxon>Chaetomiaceae</taxon>
        <taxon>Staphylotrichum</taxon>
    </lineage>
</organism>
<comment type="caution">
    <text evidence="1">The sequence shown here is derived from an EMBL/GenBank/DDBJ whole genome shotgun (WGS) entry which is preliminary data.</text>
</comment>